<dbReference type="OrthoDB" id="6648013at2"/>
<dbReference type="EMBL" id="FUKI01000036">
    <property type="protein sequence ID" value="SJM90015.1"/>
    <property type="molecule type" value="Genomic_DNA"/>
</dbReference>
<dbReference type="Pfam" id="PF13808">
    <property type="entry name" value="DDE_Tnp_1_assoc"/>
    <property type="match status" value="1"/>
</dbReference>
<dbReference type="Pfam" id="PF01609">
    <property type="entry name" value="DDE_Tnp_1"/>
    <property type="match status" value="1"/>
</dbReference>
<feature type="domain" description="H repeat-associated protein N-terminal" evidence="2">
    <location>
        <begin position="2"/>
        <end position="68"/>
    </location>
</feature>
<keyword evidence="4" id="KW-1185">Reference proteome</keyword>
<evidence type="ECO:0000259" key="2">
    <source>
        <dbReference type="Pfam" id="PF13808"/>
    </source>
</evidence>
<dbReference type="GO" id="GO:0003677">
    <property type="term" value="F:DNA binding"/>
    <property type="evidence" value="ECO:0007669"/>
    <property type="project" value="InterPro"/>
</dbReference>
<feature type="domain" description="Transposase IS4-like" evidence="1">
    <location>
        <begin position="76"/>
        <end position="315"/>
    </location>
</feature>
<evidence type="ECO:0000313" key="3">
    <source>
        <dbReference type="EMBL" id="SJM90015.1"/>
    </source>
</evidence>
<protein>
    <submittedName>
        <fullName evidence="3">Putative H repeat-associated protein</fullName>
    </submittedName>
</protein>
<dbReference type="PANTHER" id="PTHR30298">
    <property type="entry name" value="H REPEAT-ASSOCIATED PREDICTED TRANSPOSASE"/>
    <property type="match status" value="1"/>
</dbReference>
<dbReference type="AlphaFoldDB" id="A0A1R4H1C7"/>
<organism evidence="3 4">
    <name type="scientific">Crenothrix polyspora</name>
    <dbReference type="NCBI Taxonomy" id="360316"/>
    <lineage>
        <taxon>Bacteria</taxon>
        <taxon>Pseudomonadati</taxon>
        <taxon>Pseudomonadota</taxon>
        <taxon>Gammaproteobacteria</taxon>
        <taxon>Methylococcales</taxon>
        <taxon>Crenotrichaceae</taxon>
        <taxon>Crenothrix</taxon>
    </lineage>
</organism>
<dbReference type="InterPro" id="IPR051698">
    <property type="entry name" value="Transposase_11-like"/>
</dbReference>
<dbReference type="GO" id="GO:0006313">
    <property type="term" value="P:DNA transposition"/>
    <property type="evidence" value="ECO:0007669"/>
    <property type="project" value="InterPro"/>
</dbReference>
<dbReference type="PANTHER" id="PTHR30298:SF0">
    <property type="entry name" value="PROTEIN YBFL-RELATED"/>
    <property type="match status" value="1"/>
</dbReference>
<name>A0A1R4H1C7_9GAMM</name>
<reference evidence="4" key="1">
    <citation type="submission" date="2017-02" db="EMBL/GenBank/DDBJ databases">
        <authorList>
            <person name="Daims H."/>
        </authorList>
    </citation>
    <scope>NUCLEOTIDE SEQUENCE [LARGE SCALE GENOMIC DNA]</scope>
</reference>
<dbReference type="InterPro" id="IPR032806">
    <property type="entry name" value="YbfD_N"/>
</dbReference>
<gene>
    <name evidence="3" type="primary">ydcC</name>
    <name evidence="3" type="ORF">CRENPOLYSF1_1300001</name>
</gene>
<evidence type="ECO:0000259" key="1">
    <source>
        <dbReference type="Pfam" id="PF01609"/>
    </source>
</evidence>
<dbReference type="InterPro" id="IPR047647">
    <property type="entry name" value="ISAs1_transpos"/>
</dbReference>
<sequence>MDIIVLSICATISGAQGWEDIAEFGHNKLDWLRQFVPLKNGIPSHDCIAYVLSRLNPKEFQRCFIDWVGAVNKAMPDEVIAVDGKTARRSHDRKNNKNPLHMVSAWGCANGMVLGQEATEEKSNEITAIPKLLALLELKGCIVTIDAMGCQSAIAEQIVDQDGDYCLGLKGNQGDLHEAVEDFFTAAREANFKDVKHSYFEEIDNEHGRLEIRRYWITETLCTLPKTERWKGLKSIGMVERECHVGTKVTLEQRHFINSFAANAKLFAHAVRNHWGIENKLHWRLDVVFREDDNRIRKGNAPAIMTTIRHICLNLFQKEPSKISTKKKMNRAAWNDNYRAKVLFAI</sequence>
<accession>A0A1R4H1C7</accession>
<dbReference type="Proteomes" id="UP000195667">
    <property type="component" value="Unassembled WGS sequence"/>
</dbReference>
<dbReference type="InterPro" id="IPR002559">
    <property type="entry name" value="Transposase_11"/>
</dbReference>
<dbReference type="NCBIfam" id="NF033564">
    <property type="entry name" value="transpos_ISAs1"/>
    <property type="match status" value="1"/>
</dbReference>
<evidence type="ECO:0000313" key="4">
    <source>
        <dbReference type="Proteomes" id="UP000195667"/>
    </source>
</evidence>
<proteinExistence type="predicted"/>
<dbReference type="GO" id="GO:0004803">
    <property type="term" value="F:transposase activity"/>
    <property type="evidence" value="ECO:0007669"/>
    <property type="project" value="InterPro"/>
</dbReference>